<proteinExistence type="predicted"/>
<dbReference type="InterPro" id="IPR014043">
    <property type="entry name" value="Acyl_transferase_dom"/>
</dbReference>
<dbReference type="InterPro" id="IPR050091">
    <property type="entry name" value="PKS_NRPS_Biosynth_Enz"/>
</dbReference>
<comment type="caution">
    <text evidence="12">The sequence shown here is derived from an EMBL/GenBank/DDBJ whole genome shotgun (WGS) entry which is preliminary data.</text>
</comment>
<evidence type="ECO:0000259" key="9">
    <source>
        <dbReference type="PROSITE" id="PS50075"/>
    </source>
</evidence>
<dbReference type="InterPro" id="IPR029058">
    <property type="entry name" value="AB_hydrolase_fold"/>
</dbReference>
<feature type="domain" description="Carrier" evidence="9">
    <location>
        <begin position="1673"/>
        <end position="1750"/>
    </location>
</feature>
<dbReference type="InterPro" id="IPR016035">
    <property type="entry name" value="Acyl_Trfase/lysoPLipase"/>
</dbReference>
<dbReference type="PROSITE" id="PS50075">
    <property type="entry name" value="CARRIER"/>
    <property type="match status" value="1"/>
</dbReference>
<dbReference type="Pfam" id="PF08242">
    <property type="entry name" value="Methyltransf_12"/>
    <property type="match status" value="1"/>
</dbReference>
<evidence type="ECO:0000256" key="8">
    <source>
        <dbReference type="SAM" id="MobiDB-lite"/>
    </source>
</evidence>
<feature type="active site" description="Proton donor; for dehydratase activity" evidence="7">
    <location>
        <position position="1544"/>
    </location>
</feature>
<dbReference type="GO" id="GO:0004315">
    <property type="term" value="F:3-oxoacyl-[acyl-carrier-protein] synthase activity"/>
    <property type="evidence" value="ECO:0007669"/>
    <property type="project" value="InterPro"/>
</dbReference>
<dbReference type="SUPFAM" id="SSF47336">
    <property type="entry name" value="ACP-like"/>
    <property type="match status" value="1"/>
</dbReference>
<dbReference type="Gene3D" id="3.30.70.3290">
    <property type="match status" value="1"/>
</dbReference>
<dbReference type="SMART" id="SM00827">
    <property type="entry name" value="PKS_AT"/>
    <property type="match status" value="1"/>
</dbReference>
<dbReference type="SUPFAM" id="SSF53335">
    <property type="entry name" value="S-adenosyl-L-methionine-dependent methyltransferases"/>
    <property type="match status" value="1"/>
</dbReference>
<dbReference type="InterPro" id="IPR042104">
    <property type="entry name" value="PKS_dehydratase_sf"/>
</dbReference>
<dbReference type="SMART" id="SM00823">
    <property type="entry name" value="PKS_PP"/>
    <property type="match status" value="1"/>
</dbReference>
<evidence type="ECO:0000256" key="4">
    <source>
        <dbReference type="ARBA" id="ARBA00022603"/>
    </source>
</evidence>
<dbReference type="InterPro" id="IPR018201">
    <property type="entry name" value="Ketoacyl_synth_AS"/>
</dbReference>
<dbReference type="InterPro" id="IPR036736">
    <property type="entry name" value="ACP-like_sf"/>
</dbReference>
<organism evidence="12 13">
    <name type="scientific">Colletotrichum chlorophyti</name>
    <dbReference type="NCBI Taxonomy" id="708187"/>
    <lineage>
        <taxon>Eukaryota</taxon>
        <taxon>Fungi</taxon>
        <taxon>Dikarya</taxon>
        <taxon>Ascomycota</taxon>
        <taxon>Pezizomycotina</taxon>
        <taxon>Sordariomycetes</taxon>
        <taxon>Hypocreomycetidae</taxon>
        <taxon>Glomerellales</taxon>
        <taxon>Glomerellaceae</taxon>
        <taxon>Colletotrichum</taxon>
    </lineage>
</organism>
<evidence type="ECO:0000313" key="12">
    <source>
        <dbReference type="EMBL" id="OLN96152.1"/>
    </source>
</evidence>
<feature type="compositionally biased region" description="Polar residues" evidence="8">
    <location>
        <begin position="1655"/>
        <end position="1670"/>
    </location>
</feature>
<dbReference type="Gene3D" id="3.40.47.10">
    <property type="match status" value="1"/>
</dbReference>
<dbReference type="PROSITE" id="PS00606">
    <property type="entry name" value="KS3_1"/>
    <property type="match status" value="1"/>
</dbReference>
<dbReference type="InterPro" id="IPR006162">
    <property type="entry name" value="Ppantetheine_attach_site"/>
</dbReference>
<feature type="domain" description="PKS/mFAS DH" evidence="11">
    <location>
        <begin position="1318"/>
        <end position="1634"/>
    </location>
</feature>
<dbReference type="Pfam" id="PF00698">
    <property type="entry name" value="Acyl_transf_1"/>
    <property type="match status" value="1"/>
</dbReference>
<dbReference type="Pfam" id="PF16073">
    <property type="entry name" value="SAT"/>
    <property type="match status" value="1"/>
</dbReference>
<dbReference type="InterPro" id="IPR049900">
    <property type="entry name" value="PKS_mFAS_DH"/>
</dbReference>
<dbReference type="InterPro" id="IPR013094">
    <property type="entry name" value="AB_hydrolase_3"/>
</dbReference>
<dbReference type="Pfam" id="PF02801">
    <property type="entry name" value="Ketoacyl-synt_C"/>
    <property type="match status" value="1"/>
</dbReference>
<dbReference type="InterPro" id="IPR013217">
    <property type="entry name" value="Methyltransf_12"/>
</dbReference>
<dbReference type="InterPro" id="IPR020841">
    <property type="entry name" value="PKS_Beta-ketoAc_synthase_dom"/>
</dbReference>
<dbReference type="CDD" id="cd00833">
    <property type="entry name" value="PKS"/>
    <property type="match status" value="1"/>
</dbReference>
<dbReference type="GO" id="GO:0006633">
    <property type="term" value="P:fatty acid biosynthetic process"/>
    <property type="evidence" value="ECO:0007669"/>
    <property type="project" value="InterPro"/>
</dbReference>
<dbReference type="SUPFAM" id="SSF53901">
    <property type="entry name" value="Thiolase-like"/>
    <property type="match status" value="1"/>
</dbReference>
<keyword evidence="3" id="KW-0597">Phosphoprotein</keyword>
<feature type="active site" description="Proton acceptor; for dehydratase activity" evidence="7">
    <location>
        <position position="1351"/>
    </location>
</feature>
<keyword evidence="6" id="KW-0511">Multifunctional enzyme</keyword>
<dbReference type="InterPro" id="IPR009081">
    <property type="entry name" value="PP-bd_ACP"/>
</dbReference>
<reference evidence="12 13" key="1">
    <citation type="submission" date="2016-11" db="EMBL/GenBank/DDBJ databases">
        <title>Draft Genome Assembly of Colletotrichum chlorophyti a pathogen of herbaceous plants.</title>
        <authorList>
            <person name="Gan P."/>
            <person name="Narusaka M."/>
            <person name="Tsushima A."/>
            <person name="Narusaka Y."/>
            <person name="Takano Y."/>
            <person name="Shirasu K."/>
        </authorList>
    </citation>
    <scope>NUCLEOTIDE SEQUENCE [LARGE SCALE GENOMIC DNA]</scope>
    <source>
        <strain evidence="12 13">NTL11</strain>
    </source>
</reference>
<feature type="region of interest" description="N-terminal hotdog fold" evidence="7">
    <location>
        <begin position="1318"/>
        <end position="1456"/>
    </location>
</feature>
<dbReference type="InterPro" id="IPR020806">
    <property type="entry name" value="PKS_PP-bd"/>
</dbReference>
<evidence type="ECO:0000259" key="11">
    <source>
        <dbReference type="PROSITE" id="PS52019"/>
    </source>
</evidence>
<dbReference type="SMART" id="SM00825">
    <property type="entry name" value="PKS_KS"/>
    <property type="match status" value="1"/>
</dbReference>
<feature type="region of interest" description="Disordered" evidence="8">
    <location>
        <begin position="1435"/>
        <end position="1457"/>
    </location>
</feature>
<dbReference type="InterPro" id="IPR032088">
    <property type="entry name" value="SAT"/>
</dbReference>
<dbReference type="Pfam" id="PF07859">
    <property type="entry name" value="Abhydrolase_3"/>
    <property type="match status" value="1"/>
</dbReference>
<dbReference type="PROSITE" id="PS52004">
    <property type="entry name" value="KS3_2"/>
    <property type="match status" value="1"/>
</dbReference>
<dbReference type="PROSITE" id="PS52019">
    <property type="entry name" value="PKS_MFAS_DH"/>
    <property type="match status" value="1"/>
</dbReference>
<dbReference type="Proteomes" id="UP000186583">
    <property type="component" value="Unassembled WGS sequence"/>
</dbReference>
<dbReference type="Gene3D" id="3.10.129.110">
    <property type="entry name" value="Polyketide synthase dehydratase"/>
    <property type="match status" value="1"/>
</dbReference>
<dbReference type="Gene3D" id="1.10.1200.10">
    <property type="entry name" value="ACP-like"/>
    <property type="match status" value="1"/>
</dbReference>
<dbReference type="Gene3D" id="3.40.50.150">
    <property type="entry name" value="Vaccinia Virus protein VP39"/>
    <property type="match status" value="1"/>
</dbReference>
<evidence type="ECO:0000313" key="13">
    <source>
        <dbReference type="Proteomes" id="UP000186583"/>
    </source>
</evidence>
<dbReference type="InterPro" id="IPR029063">
    <property type="entry name" value="SAM-dependent_MTases_sf"/>
</dbReference>
<dbReference type="InterPro" id="IPR014030">
    <property type="entry name" value="Ketoacyl_synth_N"/>
</dbReference>
<evidence type="ECO:0000259" key="10">
    <source>
        <dbReference type="PROSITE" id="PS52004"/>
    </source>
</evidence>
<dbReference type="GO" id="GO:0004312">
    <property type="term" value="F:fatty acid synthase activity"/>
    <property type="evidence" value="ECO:0007669"/>
    <property type="project" value="TreeGrafter"/>
</dbReference>
<dbReference type="InterPro" id="IPR016036">
    <property type="entry name" value="Malonyl_transacylase_ACP-bd"/>
</dbReference>
<sequence length="2561" mass="281463">MLGLPPSLLIFGPQARPSLEDLSELRNCLISNKRLSKLLDAARNLHHFWTKLVQYDSELARVPTESLLRGFGDWLGHLNSFPCHPSELPVTLAFPLNFLLQMTQYACLLQFIDGDKAQWMMLEKLEREGVQGFCVGFLSAITVASSLDEEELVETATRALRLAVCIGAYVDKDATHAEPTCISVRKRHKQVGDSERIADLLRRFPKTYVSAVTDESSMTITTSRSQLQELNEALINAGFVVQSVPVDGRFHCSVHGPVVEKLVEFSKQVPDIQFPGPDQLQVAVRSAVDGEVINQGDLVRHILENTLLKPIEWYRTLKLAVASLPPGNRCIALAGISSHFPPSLTASSHIQLVSLRSLTEQNSQKVQELHVNGLRSQHTPPQTPPGHTNDGVVLGTEHGWNTHPDTRRKFPSQFPPHSVAIVGMAGRFPGANSVDKLWELLLAGRSTVDSAPERVGLTQLNDNASQVRWWGNFIDDHDAFDHKFFNKSAREAAACDPQQRKLFEVVYEALESSGYLASEASSDSIDYGCYVGAVMNNYATNISCHPPTAYATTGTGRSYLSGAVSHHFGWTGPAMTIDTACSSSLVAIHTACRAIAAGDCSRAVAGGTNIITCPYDYRDLNAAGFLSPTGQCKPFDVGADGYCRGEAVCVVVLKALSAAIEENDHILGVIVGSATNQNSKKGPIVVPNAESQANIMKKVMDMSSVLPEEVTYVEAHGTGTTVGDPIEVSSIREAFGCSSRTPTLHFSSIKGNIGHAEAASGAAGLVKVLLMMRHRQIPPQASFRSLNPNIPALEPDNMAIPQRILPWSLPDRIACVSNYGAAGSNSIIMIRGAPAPALDMTTSIADVISPSKWPLILSASTKDSLSLYGQELLEWVRHAKSETPTGAHVADILFHLAHRANHTLSNIVSTSISDISGLETVLSSVASGDGDVKTAPSPQPIVLVFGGQEGRFVGLSEAVYKSSQIFRHHLDSCQDLSLRLGLEGLYPAIFQQEPLADLVTLHVALFAVQYSCARAWMDCGLKVDAVIGHSFGQITAFCVSGVLSLPDALKLVAGRASLVEKHWGPERGSMIALQADRQQVGAILDSVGSQIDYAEIACFNGPRNHVVVGSSEAIRAMEEFVAGNEQLRGSIRCQRLNVTNGFHSRFTETLLPYLARLADGLQWRSPTIKLEICSEMPFDRTPDSRLVIEHTRRPVYFQNAVERLMRQYPQAIWLEAGRGPSATQLIRACPQRPEDHSFMAPQLTTLNAQDSLVDVTIRLWKEGHGVQYWPFHRSQRRQYKYLSLPPYQFQKTRHWLPYVRSVVGTGSPVGTQQKGLAHQEIVSFIKGDKSTEAFFRISPTSKRFQALVTGHKMCNHTLMPASAYIEVVSRAALTLQEDVQAKDWVPRVEDLVMKAPIGLIPGKGPPTITIQTRRLSDPWPSWSFSITVQEFVADGKRSGEARETTTGSVHLHRRNSSDMTQELRRFDTLIGPRRWEQLINNPEAEGMRGKHIYRAFGQVVDYSESFRGIKTIACLGKEAAGTVRILPDTKDPPDQRLTDTPMIDSFIQFGGFLVNYFNEAASPDNLYVCHHIQRAQLGPEFSPDSNEWFVFSNMTFIDQDNLSADVYVSDTRSSKTVFTALGMSFAKMTRASLARILSGPDHESRLPREERGEETGQTADSQSVIQPSVQASNNITSKRADILRIAASIADMSEGDLSGETSLADIGIDSLGATEMVGDIISTLRVTIDLATFLLFPNINAIIAHVDSQLGLQPGVEKDAAAVSLPKAVNLPAEPHNLANGSASGSCGVAEGVMKGPITKLGDAARSADRVLPTITSICASFDDVRLSYDRLGEAAYALNYWSELYPDDARLILAYTTEAFRELGCDLRALGPGEILPEVGGILPRHRQLVHRLHRFLDDEGFIETSDTGFIRTNKAINDASGEQIFHEIECMHPLNAPIRYLLQAVGPHLAACLKGDADALQFLFGNRSNKKWLDELYRDWPMLVTATQLLGNFLCQAFRESSSVSGPFRILEVGAGTGGTTRHVVDLLTRHGIPFEYHFTDISATLVHKAKASFASVSDMSFGVLDIEREPPAEFTEAFHIIISTNCIHATRNLASTLVNLRKMLREDGAVALIEMTAIRPVYVFDVIVGLLEGWWLFEDDRLHALAGVDCWEKAFKDAGFREVMWSDGESLEAKTVRVICGFRKQEVSRMTKEVSGPTEVSVQEVVFKTTGSQNIHADIYCPMKANPDKRMPIALMIHGGSHIIFSRKDIRPPQTRIILDMGLVPVSLDHRLCPETRLVDGPMADVCDAVEWARTVLPSIQLRNPDVRPDPNNVVIVGWSSGGQLALSTGWTAPARGLRPPNAILAFYCPTDYEDEWWQKPIQPIGAEDCGEEYDVLEAVQDEPPAHADSKHPNQITNYGIIGAWEPLSDPRIRSNPRSRIVLHMNWKAQTLPVVIGGLPSRRQAASRRPEVKDWNALPQPPAEEIRRCSPLAQVRSGNYGTPTFLVHGTADDLIPWQQSVRTIEEMKARNIDAQLILVPGGLHVCDTSHDPESAGWQAVLEAYRWLGKHAFLNTRDD</sequence>
<evidence type="ECO:0000256" key="6">
    <source>
        <dbReference type="ARBA" id="ARBA00023268"/>
    </source>
</evidence>
<dbReference type="SUPFAM" id="SSF53474">
    <property type="entry name" value="alpha/beta-Hydrolases"/>
    <property type="match status" value="1"/>
</dbReference>
<dbReference type="InterPro" id="IPR014031">
    <property type="entry name" value="Ketoacyl_synth_C"/>
</dbReference>
<dbReference type="SUPFAM" id="SSF55048">
    <property type="entry name" value="Probable ACP-binding domain of malonyl-CoA ACP transacylase"/>
    <property type="match status" value="1"/>
</dbReference>
<name>A0A1Q8S423_9PEZI</name>
<evidence type="ECO:0000256" key="2">
    <source>
        <dbReference type="ARBA" id="ARBA00022450"/>
    </source>
</evidence>
<dbReference type="Pfam" id="PF00109">
    <property type="entry name" value="ketoacyl-synt"/>
    <property type="match status" value="1"/>
</dbReference>
<protein>
    <submittedName>
        <fullName evidence="12">Iterative polyketide synthase CazM 3</fullName>
    </submittedName>
</protein>
<dbReference type="Pfam" id="PF00326">
    <property type="entry name" value="Peptidase_S9"/>
    <property type="match status" value="1"/>
</dbReference>
<dbReference type="InterPro" id="IPR001375">
    <property type="entry name" value="Peptidase_S9_cat"/>
</dbReference>
<dbReference type="Pfam" id="PF18558">
    <property type="entry name" value="HTH_51"/>
    <property type="match status" value="1"/>
</dbReference>
<dbReference type="InterPro" id="IPR016039">
    <property type="entry name" value="Thiolase-like"/>
</dbReference>
<feature type="compositionally biased region" description="Basic and acidic residues" evidence="8">
    <location>
        <begin position="1640"/>
        <end position="1654"/>
    </location>
</feature>
<keyword evidence="4" id="KW-0489">Methyltransferase</keyword>
<dbReference type="PANTHER" id="PTHR43775">
    <property type="entry name" value="FATTY ACID SYNTHASE"/>
    <property type="match status" value="1"/>
</dbReference>
<dbReference type="Pfam" id="PF00550">
    <property type="entry name" value="PP-binding"/>
    <property type="match status" value="1"/>
</dbReference>
<dbReference type="GO" id="GO:0006508">
    <property type="term" value="P:proteolysis"/>
    <property type="evidence" value="ECO:0007669"/>
    <property type="project" value="InterPro"/>
</dbReference>
<dbReference type="SUPFAM" id="SSF52151">
    <property type="entry name" value="FabD/lysophospholipase-like"/>
    <property type="match status" value="2"/>
</dbReference>
<dbReference type="OrthoDB" id="329835at2759"/>
<keyword evidence="2" id="KW-0596">Phosphopantetheine</keyword>
<evidence type="ECO:0000256" key="1">
    <source>
        <dbReference type="ARBA" id="ARBA00005179"/>
    </source>
</evidence>
<gene>
    <name evidence="12" type="ORF">CCHL11_03194</name>
</gene>
<dbReference type="InterPro" id="IPR041068">
    <property type="entry name" value="HTH_51"/>
</dbReference>
<feature type="region of interest" description="C-terminal hotdog fold" evidence="7">
    <location>
        <begin position="1484"/>
        <end position="1634"/>
    </location>
</feature>
<keyword evidence="13" id="KW-1185">Reference proteome</keyword>
<feature type="region of interest" description="Disordered" evidence="8">
    <location>
        <begin position="1639"/>
        <end position="1670"/>
    </location>
</feature>
<comment type="pathway">
    <text evidence="1">Secondary metabolite biosynthesis.</text>
</comment>
<evidence type="ECO:0000256" key="3">
    <source>
        <dbReference type="ARBA" id="ARBA00022553"/>
    </source>
</evidence>
<dbReference type="Gene3D" id="3.40.50.1820">
    <property type="entry name" value="alpha/beta hydrolase"/>
    <property type="match status" value="1"/>
</dbReference>
<evidence type="ECO:0000256" key="7">
    <source>
        <dbReference type="PROSITE-ProRule" id="PRU01363"/>
    </source>
</evidence>
<accession>A0A1Q8S423</accession>
<dbReference type="GO" id="GO:0031177">
    <property type="term" value="F:phosphopantetheine binding"/>
    <property type="evidence" value="ECO:0007669"/>
    <property type="project" value="InterPro"/>
</dbReference>
<dbReference type="PANTHER" id="PTHR43775:SF21">
    <property type="entry name" value="NON-REDUCING POLYKETIDE SYNTHASE AUSA-RELATED"/>
    <property type="match status" value="1"/>
</dbReference>
<dbReference type="STRING" id="708187.A0A1Q8S423"/>
<keyword evidence="5" id="KW-0808">Transferase</keyword>
<dbReference type="GO" id="GO:0008168">
    <property type="term" value="F:methyltransferase activity"/>
    <property type="evidence" value="ECO:0007669"/>
    <property type="project" value="UniProtKB-KW"/>
</dbReference>
<evidence type="ECO:0000256" key="5">
    <source>
        <dbReference type="ARBA" id="ARBA00022679"/>
    </source>
</evidence>
<dbReference type="EMBL" id="MPGH01000022">
    <property type="protein sequence ID" value="OLN96152.1"/>
    <property type="molecule type" value="Genomic_DNA"/>
</dbReference>
<feature type="domain" description="Ketosynthase family 3 (KS3)" evidence="10">
    <location>
        <begin position="416"/>
        <end position="832"/>
    </location>
</feature>
<dbReference type="CDD" id="cd02440">
    <property type="entry name" value="AdoMet_MTases"/>
    <property type="match status" value="1"/>
</dbReference>
<dbReference type="GO" id="GO:0044550">
    <property type="term" value="P:secondary metabolite biosynthetic process"/>
    <property type="evidence" value="ECO:0007669"/>
    <property type="project" value="TreeGrafter"/>
</dbReference>
<dbReference type="GO" id="GO:0008236">
    <property type="term" value="F:serine-type peptidase activity"/>
    <property type="evidence" value="ECO:0007669"/>
    <property type="project" value="InterPro"/>
</dbReference>
<dbReference type="PROSITE" id="PS00012">
    <property type="entry name" value="PHOSPHOPANTETHEINE"/>
    <property type="match status" value="1"/>
</dbReference>
<dbReference type="InterPro" id="IPR001227">
    <property type="entry name" value="Ac_transferase_dom_sf"/>
</dbReference>
<dbReference type="GO" id="GO:0032259">
    <property type="term" value="P:methylation"/>
    <property type="evidence" value="ECO:0007669"/>
    <property type="project" value="UniProtKB-KW"/>
</dbReference>
<dbReference type="Gene3D" id="3.40.366.10">
    <property type="entry name" value="Malonyl-Coenzyme A Acyl Carrier Protein, domain 2"/>
    <property type="match status" value="3"/>
</dbReference>